<comment type="caution">
    <text evidence="1">The sequence shown here is derived from an EMBL/GenBank/DDBJ whole genome shotgun (WGS) entry which is preliminary data.</text>
</comment>
<evidence type="ECO:0000313" key="1">
    <source>
        <dbReference type="EMBL" id="NNM73028.1"/>
    </source>
</evidence>
<gene>
    <name evidence="1" type="ORF">HJG44_11625</name>
</gene>
<evidence type="ECO:0000313" key="2">
    <source>
        <dbReference type="Proteomes" id="UP000564885"/>
    </source>
</evidence>
<organism evidence="1 2">
    <name type="scientific">Enterovirga aerilata</name>
    <dbReference type="NCBI Taxonomy" id="2730920"/>
    <lineage>
        <taxon>Bacteria</taxon>
        <taxon>Pseudomonadati</taxon>
        <taxon>Pseudomonadota</taxon>
        <taxon>Alphaproteobacteria</taxon>
        <taxon>Hyphomicrobiales</taxon>
        <taxon>Methylobacteriaceae</taxon>
        <taxon>Enterovirga</taxon>
    </lineage>
</organism>
<sequence length="87" mass="9479">MADIDRDGPVVVCDREILGGRPTFRGTRVPVETVFDHLIEGVGLDEIMQNFPTLDRCDVEIALRQACDRLKASAPEATVGSPLARVS</sequence>
<reference evidence="1 2" key="1">
    <citation type="submission" date="2020-04" db="EMBL/GenBank/DDBJ databases">
        <title>Enterovirga sp. isolate from soil.</title>
        <authorList>
            <person name="Chea S."/>
            <person name="Kim D.-U."/>
        </authorList>
    </citation>
    <scope>NUCLEOTIDE SEQUENCE [LARGE SCALE GENOMIC DNA]</scope>
    <source>
        <strain evidence="1 2">DB1703</strain>
    </source>
</reference>
<dbReference type="RefSeq" id="WP_171218529.1">
    <property type="nucleotide sequence ID" value="NZ_JABEPP010000003.1"/>
</dbReference>
<dbReference type="InterPro" id="IPR036388">
    <property type="entry name" value="WH-like_DNA-bd_sf"/>
</dbReference>
<dbReference type="AlphaFoldDB" id="A0A849I6L9"/>
<dbReference type="PANTHER" id="PTHR34849:SF3">
    <property type="entry name" value="SSR2962 PROTEIN"/>
    <property type="match status" value="1"/>
</dbReference>
<dbReference type="InterPro" id="IPR007367">
    <property type="entry name" value="DUF433"/>
</dbReference>
<dbReference type="InterPro" id="IPR009057">
    <property type="entry name" value="Homeodomain-like_sf"/>
</dbReference>
<dbReference type="Gene3D" id="1.10.10.10">
    <property type="entry name" value="Winged helix-like DNA-binding domain superfamily/Winged helix DNA-binding domain"/>
    <property type="match status" value="1"/>
</dbReference>
<dbReference type="PANTHER" id="PTHR34849">
    <property type="entry name" value="SSL5025 PROTEIN"/>
    <property type="match status" value="1"/>
</dbReference>
<protein>
    <submittedName>
        <fullName evidence="1">DUF433 domain-containing protein</fullName>
    </submittedName>
</protein>
<name>A0A849I6L9_9HYPH</name>
<accession>A0A849I6L9</accession>
<dbReference type="EMBL" id="JABEPP010000003">
    <property type="protein sequence ID" value="NNM73028.1"/>
    <property type="molecule type" value="Genomic_DNA"/>
</dbReference>
<dbReference type="Proteomes" id="UP000564885">
    <property type="component" value="Unassembled WGS sequence"/>
</dbReference>
<dbReference type="Pfam" id="PF04255">
    <property type="entry name" value="DUF433"/>
    <property type="match status" value="1"/>
</dbReference>
<proteinExistence type="predicted"/>
<keyword evidence="2" id="KW-1185">Reference proteome</keyword>
<dbReference type="SUPFAM" id="SSF46689">
    <property type="entry name" value="Homeodomain-like"/>
    <property type="match status" value="1"/>
</dbReference>